<feature type="transmembrane region" description="Helical" evidence="5">
    <location>
        <begin position="149"/>
        <end position="172"/>
    </location>
</feature>
<keyword evidence="5" id="KW-0653">Protein transport</keyword>
<protein>
    <recommendedName>
        <fullName evidence="5">Sec-independent protein translocase protein TatC</fullName>
    </recommendedName>
</protein>
<evidence type="ECO:0000313" key="7">
    <source>
        <dbReference type="Proteomes" id="UP001222087"/>
    </source>
</evidence>
<feature type="transmembrane region" description="Helical" evidence="5">
    <location>
        <begin position="12"/>
        <end position="30"/>
    </location>
</feature>
<keyword evidence="3 5" id="KW-1133">Transmembrane helix</keyword>
<dbReference type="PANTHER" id="PTHR30371">
    <property type="entry name" value="SEC-INDEPENDENT PROTEIN TRANSLOCASE PROTEIN TATC"/>
    <property type="match status" value="1"/>
</dbReference>
<keyword evidence="4 5" id="KW-0472">Membrane</keyword>
<dbReference type="InterPro" id="IPR002033">
    <property type="entry name" value="TatC"/>
</dbReference>
<gene>
    <name evidence="5 6" type="primary">tatC</name>
    <name evidence="6" type="ORF">PXX05_13970</name>
</gene>
<feature type="transmembrane region" description="Helical" evidence="5">
    <location>
        <begin position="70"/>
        <end position="92"/>
    </location>
</feature>
<feature type="transmembrane region" description="Helical" evidence="5">
    <location>
        <begin position="184"/>
        <end position="202"/>
    </location>
</feature>
<feature type="transmembrane region" description="Helical" evidence="5">
    <location>
        <begin position="104"/>
        <end position="129"/>
    </location>
</feature>
<dbReference type="Pfam" id="PF00902">
    <property type="entry name" value="TatC"/>
    <property type="match status" value="1"/>
</dbReference>
<evidence type="ECO:0000256" key="2">
    <source>
        <dbReference type="ARBA" id="ARBA00022692"/>
    </source>
</evidence>
<keyword evidence="2 5" id="KW-0812">Transmembrane</keyword>
<dbReference type="HAMAP" id="MF_00902">
    <property type="entry name" value="TatC"/>
    <property type="match status" value="1"/>
</dbReference>
<dbReference type="Proteomes" id="UP001222087">
    <property type="component" value="Chromosome"/>
</dbReference>
<keyword evidence="5" id="KW-0813">Transport</keyword>
<dbReference type="EMBL" id="CP119078">
    <property type="protein sequence ID" value="WED42987.1"/>
    <property type="molecule type" value="Genomic_DNA"/>
</dbReference>
<evidence type="ECO:0000256" key="5">
    <source>
        <dbReference type="HAMAP-Rule" id="MF_00902"/>
    </source>
</evidence>
<reference evidence="6 7" key="1">
    <citation type="submission" date="2023-02" db="EMBL/GenBank/DDBJ databases">
        <title>Genome Sequence of L. cardiaca H63T.</title>
        <authorList>
            <person name="Lopez A.E."/>
            <person name="Cianciotto N.P."/>
        </authorList>
    </citation>
    <scope>NUCLEOTIDE SEQUENCE [LARGE SCALE GENOMIC DNA]</scope>
    <source>
        <strain evidence="6 7">H63</strain>
    </source>
</reference>
<evidence type="ECO:0000256" key="3">
    <source>
        <dbReference type="ARBA" id="ARBA00022989"/>
    </source>
</evidence>
<evidence type="ECO:0000256" key="1">
    <source>
        <dbReference type="ARBA" id="ARBA00004141"/>
    </source>
</evidence>
<evidence type="ECO:0000313" key="6">
    <source>
        <dbReference type="EMBL" id="WED42987.1"/>
    </source>
</evidence>
<comment type="subunit">
    <text evidence="5">The Tat system comprises two distinct complexes: a TatABC complex, containing multiple copies of TatA, TatB and TatC subunits, and a separate TatA complex, containing only TatA subunits. Substrates initially bind to the TatABC complex, which probably triggers association of the separate TatA complex to form the active translocon.</text>
</comment>
<keyword evidence="7" id="KW-1185">Reference proteome</keyword>
<dbReference type="NCBIfam" id="TIGR00945">
    <property type="entry name" value="tatC"/>
    <property type="match status" value="1"/>
</dbReference>
<comment type="subcellular location">
    <subcellularLocation>
        <location evidence="5">Cell membrane</location>
        <topology evidence="5">Multi-pass membrane protein</topology>
    </subcellularLocation>
    <subcellularLocation>
        <location evidence="1">Membrane</location>
        <topology evidence="1">Multi-pass membrane protein</topology>
    </subcellularLocation>
</comment>
<dbReference type="PRINTS" id="PR01840">
    <property type="entry name" value="TATCFAMILY"/>
</dbReference>
<evidence type="ECO:0000256" key="4">
    <source>
        <dbReference type="ARBA" id="ARBA00023136"/>
    </source>
</evidence>
<comment type="similarity">
    <text evidence="5">Belongs to the TatC family.</text>
</comment>
<sequence>MLNYLLELRRRALLVVFFFTAFFFFFFFFANDLFQTLVAPLLGALGSKDSLIATQITSPVLTPLKLAADAAMLCTAPFALLQLWQFIAPGLYRHERYNLRSAILISLSLFLLGMLFCYYIVLPFMFQFFAKAVPLSVRLLPDMAYALDFITRMLLLFGLCFQVPLVCLTLVRLNWVDVDLLKKIRPYIIVAAFTMGMLLTPPDVLSQIMLAVPLCLLYELGLVLATIHSNKLAKATLQTKQSQD</sequence>
<accession>A0ABY8AUZ8</accession>
<keyword evidence="5" id="KW-0811">Translocation</keyword>
<name>A0ABY8AUZ8_9GAMM</name>
<feature type="transmembrane region" description="Helical" evidence="5">
    <location>
        <begin position="208"/>
        <end position="227"/>
    </location>
</feature>
<dbReference type="RefSeq" id="WP_275088801.1">
    <property type="nucleotide sequence ID" value="NZ_CP119078.1"/>
</dbReference>
<comment type="function">
    <text evidence="5">Part of the twin-arginine translocation (Tat) system that transports large folded proteins containing a characteristic twin-arginine motif in their signal peptide across membranes. Together with TatB, TatC is part of a receptor directly interacting with Tat signal peptides.</text>
</comment>
<dbReference type="PANTHER" id="PTHR30371:SF0">
    <property type="entry name" value="SEC-INDEPENDENT PROTEIN TRANSLOCASE PROTEIN TATC, CHLOROPLASTIC-RELATED"/>
    <property type="match status" value="1"/>
</dbReference>
<organism evidence="6 7">
    <name type="scientific">Legionella cardiaca</name>
    <dbReference type="NCBI Taxonomy" id="1071983"/>
    <lineage>
        <taxon>Bacteria</taxon>
        <taxon>Pseudomonadati</taxon>
        <taxon>Pseudomonadota</taxon>
        <taxon>Gammaproteobacteria</taxon>
        <taxon>Legionellales</taxon>
        <taxon>Legionellaceae</taxon>
        <taxon>Legionella</taxon>
    </lineage>
</organism>
<keyword evidence="5" id="KW-1003">Cell membrane</keyword>
<proteinExistence type="inferred from homology"/>